<reference evidence="2" key="1">
    <citation type="journal article" date="2020" name="Fungal Divers.">
        <title>Resolving the Mortierellaceae phylogeny through synthesis of multi-gene phylogenetics and phylogenomics.</title>
        <authorList>
            <person name="Vandepol N."/>
            <person name="Liber J."/>
            <person name="Desiro A."/>
            <person name="Na H."/>
            <person name="Kennedy M."/>
            <person name="Barry K."/>
            <person name="Grigoriev I.V."/>
            <person name="Miller A.N."/>
            <person name="O'Donnell K."/>
            <person name="Stajich J.E."/>
            <person name="Bonito G."/>
        </authorList>
    </citation>
    <scope>NUCLEOTIDE SEQUENCE</scope>
    <source>
        <strain evidence="2">KOD1015</strain>
    </source>
</reference>
<proteinExistence type="predicted"/>
<comment type="caution">
    <text evidence="2">The sequence shown here is derived from an EMBL/GenBank/DDBJ whole genome shotgun (WGS) entry which is preliminary data.</text>
</comment>
<sequence length="79" mass="9415">RDPRYGRFLQHARDQEKTSSRTRPTRQTRPRSNRPRDYDRATVPRTDHDPDYDLYYRPGPDFCTDQNTSHSRGHAPSDL</sequence>
<feature type="compositionally biased region" description="Basic and acidic residues" evidence="1">
    <location>
        <begin position="34"/>
        <end position="51"/>
    </location>
</feature>
<keyword evidence="3" id="KW-1185">Reference proteome</keyword>
<dbReference type="Proteomes" id="UP000780801">
    <property type="component" value="Unassembled WGS sequence"/>
</dbReference>
<feature type="compositionally biased region" description="Basic and acidic residues" evidence="1">
    <location>
        <begin position="1"/>
        <end position="19"/>
    </location>
</feature>
<organism evidence="2 3">
    <name type="scientific">Lunasporangiospora selenospora</name>
    <dbReference type="NCBI Taxonomy" id="979761"/>
    <lineage>
        <taxon>Eukaryota</taxon>
        <taxon>Fungi</taxon>
        <taxon>Fungi incertae sedis</taxon>
        <taxon>Mucoromycota</taxon>
        <taxon>Mortierellomycotina</taxon>
        <taxon>Mortierellomycetes</taxon>
        <taxon>Mortierellales</taxon>
        <taxon>Mortierellaceae</taxon>
        <taxon>Lunasporangiospora</taxon>
    </lineage>
</organism>
<evidence type="ECO:0000256" key="1">
    <source>
        <dbReference type="SAM" id="MobiDB-lite"/>
    </source>
</evidence>
<protein>
    <submittedName>
        <fullName evidence="2">Uncharacterized protein</fullName>
    </submittedName>
</protein>
<evidence type="ECO:0000313" key="2">
    <source>
        <dbReference type="EMBL" id="KAF9580503.1"/>
    </source>
</evidence>
<evidence type="ECO:0000313" key="3">
    <source>
        <dbReference type="Proteomes" id="UP000780801"/>
    </source>
</evidence>
<feature type="non-terminal residue" evidence="2">
    <location>
        <position position="79"/>
    </location>
</feature>
<feature type="non-terminal residue" evidence="2">
    <location>
        <position position="1"/>
    </location>
</feature>
<feature type="region of interest" description="Disordered" evidence="1">
    <location>
        <begin position="1"/>
        <end position="79"/>
    </location>
</feature>
<name>A0A9P6FRH7_9FUNG</name>
<feature type="compositionally biased region" description="Basic residues" evidence="1">
    <location>
        <begin position="23"/>
        <end position="33"/>
    </location>
</feature>
<dbReference type="EMBL" id="JAABOA010002024">
    <property type="protein sequence ID" value="KAF9580503.1"/>
    <property type="molecule type" value="Genomic_DNA"/>
</dbReference>
<gene>
    <name evidence="2" type="ORF">BGW38_002835</name>
</gene>
<accession>A0A9P6FRH7</accession>
<dbReference type="AlphaFoldDB" id="A0A9P6FRH7"/>